<evidence type="ECO:0000256" key="1">
    <source>
        <dbReference type="ARBA" id="ARBA00022763"/>
    </source>
</evidence>
<organism evidence="3">
    <name type="scientific">Faunusvirus sp</name>
    <dbReference type="NCBI Taxonomy" id="2487766"/>
    <lineage>
        <taxon>Viruses</taxon>
        <taxon>Varidnaviria</taxon>
        <taxon>Bamfordvirae</taxon>
        <taxon>Nucleocytoviricota</taxon>
        <taxon>Megaviricetes</taxon>
        <taxon>Imitervirales</taxon>
        <taxon>Mimiviridae</taxon>
    </lineage>
</organism>
<name>A0A3G4ZVU7_9VIRU</name>
<dbReference type="Gene3D" id="3.20.20.150">
    <property type="entry name" value="Divalent-metal-dependent TIM barrel enzymes"/>
    <property type="match status" value="1"/>
</dbReference>
<dbReference type="InterPro" id="IPR004601">
    <property type="entry name" value="UvdE"/>
</dbReference>
<sequence>MLELRLSFACICLSLRKDVFCSRSAIVKTVVDMGEKRGIKYLKQLAIQNIKDLLTILIWNEEHGIRFFRISSNVFPHLGNDILLAKWPKNRYLKGDIKFAAPLLEEVGLFAKQHDHRLTFHANPYIQLGAIDATVLRKSLFDLNTHVEIIKMMKQQPGYSVIVIHAGGRYDSKIETLKRVDKVFSEMSNDMRNCLTLEDDERIYNPLDLLPLCEKWNIPFTLDVFHNKISKDHVKITPEFLNRVFKTWSVRKVPPKMHLSEQKKDDRFGAHSDYLDVIPDWLLKLDILGVPRLDLMIETKMKDLSVLRLLDKYFTKTERKGRVYWILKNKN</sequence>
<keyword evidence="1" id="KW-0227">DNA damage</keyword>
<keyword evidence="3" id="KW-0378">Hydrolase</keyword>
<gene>
    <name evidence="3" type="ORF">Faunusvirus1_37</name>
</gene>
<dbReference type="NCBIfam" id="TIGR00629">
    <property type="entry name" value="uvde"/>
    <property type="match status" value="1"/>
</dbReference>
<keyword evidence="2" id="KW-0234">DNA repair</keyword>
<dbReference type="PANTHER" id="PTHR31290:SF5">
    <property type="entry name" value="UV-DAMAGE ENDONUCLEASE"/>
    <property type="match status" value="1"/>
</dbReference>
<proteinExistence type="predicted"/>
<dbReference type="PANTHER" id="PTHR31290">
    <property type="entry name" value="UV-DAMAGE ENDONUCLEASE"/>
    <property type="match status" value="1"/>
</dbReference>
<reference evidence="3" key="1">
    <citation type="submission" date="2018-10" db="EMBL/GenBank/DDBJ databases">
        <title>Hidden diversity of soil giant viruses.</title>
        <authorList>
            <person name="Schulz F."/>
            <person name="Alteio L."/>
            <person name="Goudeau D."/>
            <person name="Ryan E.M."/>
            <person name="Malmstrom R.R."/>
            <person name="Blanchard J."/>
            <person name="Woyke T."/>
        </authorList>
    </citation>
    <scope>NUCLEOTIDE SEQUENCE</scope>
    <source>
        <strain evidence="3">FNV1</strain>
    </source>
</reference>
<dbReference type="GO" id="GO:0004519">
    <property type="term" value="F:endonuclease activity"/>
    <property type="evidence" value="ECO:0007669"/>
    <property type="project" value="UniProtKB-KW"/>
</dbReference>
<protein>
    <submittedName>
        <fullName evidence="3">Putative UV-damage endonuclease</fullName>
    </submittedName>
</protein>
<accession>A0A3G4ZVU7</accession>
<evidence type="ECO:0000313" key="3">
    <source>
        <dbReference type="EMBL" id="AYV79017.1"/>
    </source>
</evidence>
<dbReference type="GO" id="GO:0009411">
    <property type="term" value="P:response to UV"/>
    <property type="evidence" value="ECO:0007669"/>
    <property type="project" value="InterPro"/>
</dbReference>
<evidence type="ECO:0000256" key="2">
    <source>
        <dbReference type="ARBA" id="ARBA00023204"/>
    </source>
</evidence>
<keyword evidence="3" id="KW-0540">Nuclease</keyword>
<dbReference type="Pfam" id="PF03851">
    <property type="entry name" value="UvdE"/>
    <property type="match status" value="1"/>
</dbReference>
<keyword evidence="3" id="KW-0255">Endonuclease</keyword>
<dbReference type="GO" id="GO:0006289">
    <property type="term" value="P:nucleotide-excision repair"/>
    <property type="evidence" value="ECO:0007669"/>
    <property type="project" value="InterPro"/>
</dbReference>
<dbReference type="EMBL" id="MK072132">
    <property type="protein sequence ID" value="AYV79017.1"/>
    <property type="molecule type" value="Genomic_DNA"/>
</dbReference>